<name>A0ACB8L1A6_CITSI</name>
<accession>A0ACB8L1A6</accession>
<organism evidence="1 2">
    <name type="scientific">Citrus sinensis</name>
    <name type="common">Sweet orange</name>
    <name type="synonym">Citrus aurantium var. sinensis</name>
    <dbReference type="NCBI Taxonomy" id="2711"/>
    <lineage>
        <taxon>Eukaryota</taxon>
        <taxon>Viridiplantae</taxon>
        <taxon>Streptophyta</taxon>
        <taxon>Embryophyta</taxon>
        <taxon>Tracheophyta</taxon>
        <taxon>Spermatophyta</taxon>
        <taxon>Magnoliopsida</taxon>
        <taxon>eudicotyledons</taxon>
        <taxon>Gunneridae</taxon>
        <taxon>Pentapetalae</taxon>
        <taxon>rosids</taxon>
        <taxon>malvids</taxon>
        <taxon>Sapindales</taxon>
        <taxon>Rutaceae</taxon>
        <taxon>Aurantioideae</taxon>
        <taxon>Citrus</taxon>
    </lineage>
</organism>
<gene>
    <name evidence="1" type="ORF">KPL71_011198</name>
</gene>
<evidence type="ECO:0000313" key="2">
    <source>
        <dbReference type="Proteomes" id="UP000829398"/>
    </source>
</evidence>
<protein>
    <submittedName>
        <fullName evidence="1">Preotein</fullName>
    </submittedName>
</protein>
<keyword evidence="2" id="KW-1185">Reference proteome</keyword>
<proteinExistence type="predicted"/>
<dbReference type="EMBL" id="CM039173">
    <property type="protein sequence ID" value="KAH9767223.1"/>
    <property type="molecule type" value="Genomic_DNA"/>
</dbReference>
<dbReference type="Proteomes" id="UP000829398">
    <property type="component" value="Chromosome 4"/>
</dbReference>
<comment type="caution">
    <text evidence="1">The sequence shown here is derived from an EMBL/GenBank/DDBJ whole genome shotgun (WGS) entry which is preliminary data.</text>
</comment>
<reference evidence="2" key="1">
    <citation type="journal article" date="2023" name="Hortic. Res.">
        <title>A chromosome-level phased genome enabling allele-level studies in sweet orange: a case study on citrus Huanglongbing tolerance.</title>
        <authorList>
            <person name="Wu B."/>
            <person name="Yu Q."/>
            <person name="Deng Z."/>
            <person name="Duan Y."/>
            <person name="Luo F."/>
            <person name="Gmitter F. Jr."/>
        </authorList>
    </citation>
    <scope>NUCLEOTIDE SEQUENCE [LARGE SCALE GENOMIC DNA]</scope>
    <source>
        <strain evidence="2">cv. Valencia</strain>
    </source>
</reference>
<evidence type="ECO:0000313" key="1">
    <source>
        <dbReference type="EMBL" id="KAH9767223.1"/>
    </source>
</evidence>
<sequence length="660" mass="76299">MDDRISKLPDDILICILSRLTIEEAARASILSYRWRYLWRFFTGSLDFVDPYKIRRLAILSDPYYKCEDNYFIRVKRRNFINLVDPILGLLQTKSLQQLRICYPVNSDYDVDSWVQFAVDKRVQRLELDFSESKTEGHELHTFSPYFKTTSSFSSLVSLRLIDVDIPEEVLHYLLCYCPLLEVLTLKGAEKLIRIRVSGPSLKLKYLELRDLPNLSNLEINAPNLVSFEFSAGELIVSFKHVPSLVEMSIEGDYCTYFVYTLHQFSSFLPQLRTLKLNLMAVSVPEDFLNSIPKFPNLKHLEMTLANGDLDCYHPCVAFLKASPLLQEFTFKLSHTVEPCAYVQNNPDFKYLLSLFLNNPDFCVHLSHTVEPCAYVQNIKDHPHLNLRAVSFIGFEGREVDVEFLKDLLENAVRLEKMIIDPCKYHFMGSPGMWYYRRSEGYKCARKRAIELADKFPHVEFVIPEIFVPEAVLCSILELSDPKHLDFTTLLSEDCFGPCASFLKACPSLHKLTLKMHKLYQLPRLLLHLRTLKLHLPYDEFCCIPELPNLKHFELQGNIRPASFLRVAAAFVKACPSLYKLTVTVEDVTYKHRQTMKKHPHSSPRVVELIGFTWVIGEIEFLSGLLECATRLEKAIIDPMEPMFVGGVVRGMRNQAHQKK</sequence>